<organism evidence="10 11">
    <name type="scientific">Parafrankia colletiae</name>
    <dbReference type="NCBI Taxonomy" id="573497"/>
    <lineage>
        <taxon>Bacteria</taxon>
        <taxon>Bacillati</taxon>
        <taxon>Actinomycetota</taxon>
        <taxon>Actinomycetes</taxon>
        <taxon>Frankiales</taxon>
        <taxon>Frankiaceae</taxon>
        <taxon>Parafrankia</taxon>
    </lineage>
</organism>
<evidence type="ECO:0000256" key="6">
    <source>
        <dbReference type="ARBA" id="ARBA00023136"/>
    </source>
</evidence>
<evidence type="ECO:0000256" key="3">
    <source>
        <dbReference type="ARBA" id="ARBA00022475"/>
    </source>
</evidence>
<feature type="transmembrane region" description="Helical" evidence="8">
    <location>
        <begin position="12"/>
        <end position="35"/>
    </location>
</feature>
<keyword evidence="4 8" id="KW-0812">Transmembrane</keyword>
<evidence type="ECO:0000256" key="2">
    <source>
        <dbReference type="ARBA" id="ARBA00005236"/>
    </source>
</evidence>
<dbReference type="PANTHER" id="PTHR30489">
    <property type="entry name" value="LIPOPROTEIN-RELEASING SYSTEM TRANSMEMBRANE PROTEIN LOLE"/>
    <property type="match status" value="1"/>
</dbReference>
<proteinExistence type="inferred from homology"/>
<gene>
    <name evidence="10" type="ORF">CC117_09095</name>
</gene>
<feature type="transmembrane region" description="Helical" evidence="8">
    <location>
        <begin position="812"/>
        <end position="836"/>
    </location>
</feature>
<evidence type="ECO:0000256" key="5">
    <source>
        <dbReference type="ARBA" id="ARBA00022989"/>
    </source>
</evidence>
<evidence type="ECO:0000256" key="1">
    <source>
        <dbReference type="ARBA" id="ARBA00004651"/>
    </source>
</evidence>
<dbReference type="InterPro" id="IPR051447">
    <property type="entry name" value="Lipoprotein-release_system"/>
</dbReference>
<dbReference type="EMBL" id="MBLM01000003">
    <property type="protein sequence ID" value="OHV45992.1"/>
    <property type="molecule type" value="Genomic_DNA"/>
</dbReference>
<dbReference type="AlphaFoldDB" id="A0A1S1RL61"/>
<keyword evidence="11" id="KW-1185">Reference proteome</keyword>
<feature type="transmembrane region" description="Helical" evidence="8">
    <location>
        <begin position="264"/>
        <end position="289"/>
    </location>
</feature>
<dbReference type="InterPro" id="IPR003838">
    <property type="entry name" value="ABC3_permease_C"/>
</dbReference>
<dbReference type="Proteomes" id="UP000179627">
    <property type="component" value="Unassembled WGS sequence"/>
</dbReference>
<name>A0A1S1RL61_9ACTN</name>
<comment type="similarity">
    <text evidence="2">Belongs to the ABC-4 integral membrane protein family. LolC/E subfamily.</text>
</comment>
<feature type="transmembrane region" description="Helical" evidence="8">
    <location>
        <begin position="317"/>
        <end position="338"/>
    </location>
</feature>
<evidence type="ECO:0000259" key="9">
    <source>
        <dbReference type="Pfam" id="PF02687"/>
    </source>
</evidence>
<dbReference type="GO" id="GO:0044874">
    <property type="term" value="P:lipoprotein localization to outer membrane"/>
    <property type="evidence" value="ECO:0007669"/>
    <property type="project" value="TreeGrafter"/>
</dbReference>
<feature type="region of interest" description="Disordered" evidence="7">
    <location>
        <begin position="406"/>
        <end position="441"/>
    </location>
</feature>
<sequence length="853" mass="86956">MIAWAELRRRWVALTALGVLIGVVVGVVAGTATLIRRTATAHDRLERASAVPDLQVNYLGRDPEVARQIATVPGVVGSRTAVGTVGRIEDRASVSYIGILGDTGGPRDLYAPVVVKGRGYDPRSPDEVLLDERAAGWWGFDVGDTITLRLLTTSDFLNFDTGFGTPGGPVLKLVVTGLTRMAGENVRQMPLVVSPALAARLDAVTTLVMLRLRPGPEAMATASSALRRIGLGLRTDPLASEFPALQVARPATDGDARIAATQRVLVTGLIVFAAVVGVAGMAAASQAFFRHHAAGARTQQIEAVLGLPALGRSGARVLAAAPAAAAAAAVAAAGPLLAGRFEPLGPLAGMEPYPGYAGNTALTCIAAGAGLVATALIAGITAIRAGQRPGELGRVFTGRPGAAAPGWSATSGWSAAPGQPRPPRGSLPGGAPVSRRAGSPGNAVARRGPVWLWIGASFALDRGRDRAVTARRPAITGTAIGVTGLIAAATIAGGMSRLADDPHRYGWNADLEITDARPDIVSRLAADPRVAAVSMLDASTATVEIDEDGHALPAPDTLVGIGPGDAGPGAIGRGDVDPGVDVAVYALSPKPGAVGPDVGWTLFEGSAPRRTNEVAIGPRAARQLDLDVGDHLSVSTNNGGHAQLRVTGIGIGPVLSGERLGESMLVEPDMLARVQRTQPLRSALVRAIPQVDPVNLAAALGTEYEIDTGFVPTEVANLGGMGRLPTMLQTVLAALAIAAAGHAVGTTWRSAQGELAILRTLGFTPGQTARIPLVTSCVTAVLAVGVGIPLGLLIGRLAWWEIAMATGVSTDLAVPVGLLVALPPAALLTALVIAALPAARAGRLLPGTVLRGE</sequence>
<dbReference type="Pfam" id="PF02687">
    <property type="entry name" value="FtsX"/>
    <property type="match status" value="1"/>
</dbReference>
<accession>A0A1S1RL61</accession>
<protein>
    <recommendedName>
        <fullName evidence="9">ABC3 transporter permease C-terminal domain-containing protein</fullName>
    </recommendedName>
</protein>
<dbReference type="OrthoDB" id="3561385at2"/>
<feature type="transmembrane region" description="Helical" evidence="8">
    <location>
        <begin position="358"/>
        <end position="383"/>
    </location>
</feature>
<feature type="transmembrane region" description="Helical" evidence="8">
    <location>
        <begin position="773"/>
        <end position="800"/>
    </location>
</feature>
<evidence type="ECO:0000256" key="7">
    <source>
        <dbReference type="SAM" id="MobiDB-lite"/>
    </source>
</evidence>
<feature type="domain" description="ABC3 transporter permease C-terminal" evidence="9">
    <location>
        <begin position="744"/>
        <end position="843"/>
    </location>
</feature>
<keyword evidence="3" id="KW-1003">Cell membrane</keyword>
<reference evidence="11" key="1">
    <citation type="submission" date="2016-07" db="EMBL/GenBank/DDBJ databases">
        <title>Sequence Frankia sp. strain CcI1.17.</title>
        <authorList>
            <person name="Ghodhbane-Gtari F."/>
            <person name="Swanson E."/>
            <person name="Gueddou A."/>
            <person name="Morris K."/>
            <person name="Hezbri K."/>
            <person name="Ktari A."/>
            <person name="Nouioui I."/>
            <person name="Abebe-Akele F."/>
            <person name="Simpson S."/>
            <person name="Thomas K."/>
            <person name="Gtari M."/>
            <person name="Tisa L.S."/>
            <person name="Hurst S."/>
        </authorList>
    </citation>
    <scope>NUCLEOTIDE SEQUENCE [LARGE SCALE GENOMIC DNA]</scope>
    <source>
        <strain evidence="11">Cc1.17</strain>
    </source>
</reference>
<evidence type="ECO:0000313" key="10">
    <source>
        <dbReference type="EMBL" id="OHV45992.1"/>
    </source>
</evidence>
<evidence type="ECO:0000256" key="8">
    <source>
        <dbReference type="SAM" id="Phobius"/>
    </source>
</evidence>
<dbReference type="GO" id="GO:0098797">
    <property type="term" value="C:plasma membrane protein complex"/>
    <property type="evidence" value="ECO:0007669"/>
    <property type="project" value="TreeGrafter"/>
</dbReference>
<comment type="caution">
    <text evidence="10">The sequence shown here is derived from an EMBL/GenBank/DDBJ whole genome shotgun (WGS) entry which is preliminary data.</text>
</comment>
<keyword evidence="6 8" id="KW-0472">Membrane</keyword>
<keyword evidence="5 8" id="KW-1133">Transmembrane helix</keyword>
<dbReference type="PANTHER" id="PTHR30489:SF0">
    <property type="entry name" value="LIPOPROTEIN-RELEASING SYSTEM TRANSMEMBRANE PROTEIN LOLE"/>
    <property type="match status" value="1"/>
</dbReference>
<evidence type="ECO:0000313" key="11">
    <source>
        <dbReference type="Proteomes" id="UP000179627"/>
    </source>
</evidence>
<evidence type="ECO:0000256" key="4">
    <source>
        <dbReference type="ARBA" id="ARBA00022692"/>
    </source>
</evidence>
<comment type="subcellular location">
    <subcellularLocation>
        <location evidence="1">Cell membrane</location>
        <topology evidence="1">Multi-pass membrane protein</topology>
    </subcellularLocation>
</comment>